<proteinExistence type="predicted"/>
<gene>
    <name evidence="1" type="ORF">JZL65_01255</name>
</gene>
<reference evidence="1" key="1">
    <citation type="submission" date="2021-02" db="EMBL/GenBank/DDBJ databases">
        <title>Comparative genomics of Ferrovum myxofaciens strains, predominant extremophile bacteria forming large biofilm stalactites in acid mine ecosystems.</title>
        <authorList>
            <person name="Burkartova K."/>
            <person name="Ridl J."/>
            <person name="Pajer P."/>
            <person name="Falteisek L."/>
        </authorList>
    </citation>
    <scope>NUCLEOTIDE SEQUENCE</scope>
    <source>
        <strain evidence="1">MI1III</strain>
    </source>
</reference>
<evidence type="ECO:0000313" key="1">
    <source>
        <dbReference type="EMBL" id="QWY77743.1"/>
    </source>
</evidence>
<dbReference type="RefSeq" id="WP_273145129.1">
    <property type="nucleotide sequence ID" value="NZ_CP053675.1"/>
</dbReference>
<protein>
    <submittedName>
        <fullName evidence="1">Uncharacterized protein</fullName>
    </submittedName>
</protein>
<sequence>MSAKEEFSKFSGVVQSLVILALDANLERSSERKTIRDKNRGGFVDIEDQGSLLRFGPMKPQSAYTFNAIDNRIYAADHRLLLEKPWEILGDRAEVMTLAGDSLKWFGFKRLKAVPKEISVLGKVHACYAFHARLITPKGHEQYSRRVVLFDKNGKPLPAKVQGHWVCSPEHEGESAILCASLIEDAHRPNTMLATVSDATEIKFPVPLGDYKRLFSDREGPLLKSGKRQAILHWVSEHLRCSITGKEHVVSEHVRGIDEFMIDGLRIGIAKNA</sequence>
<dbReference type="AlphaFoldDB" id="A0A9E6MWR4"/>
<organism evidence="1 2">
    <name type="scientific">Ferrovum myxofaciens</name>
    <dbReference type="NCBI Taxonomy" id="416213"/>
    <lineage>
        <taxon>Bacteria</taxon>
        <taxon>Pseudomonadati</taxon>
        <taxon>Pseudomonadota</taxon>
        <taxon>Betaproteobacteria</taxon>
        <taxon>Ferrovales</taxon>
        <taxon>Ferrovaceae</taxon>
        <taxon>Ferrovum</taxon>
    </lineage>
</organism>
<accession>A0A9E6MWR4</accession>
<name>A0A9E6MWR4_9PROT</name>
<evidence type="ECO:0000313" key="2">
    <source>
        <dbReference type="Proteomes" id="UP000683551"/>
    </source>
</evidence>
<dbReference type="EMBL" id="CP071137">
    <property type="protein sequence ID" value="QWY77743.1"/>
    <property type="molecule type" value="Genomic_DNA"/>
</dbReference>
<dbReference type="Proteomes" id="UP000683551">
    <property type="component" value="Chromosome"/>
</dbReference>